<dbReference type="PROSITE" id="PS51724">
    <property type="entry name" value="SPOR"/>
    <property type="match status" value="1"/>
</dbReference>
<feature type="repeat" description="TPR" evidence="1">
    <location>
        <begin position="71"/>
        <end position="104"/>
    </location>
</feature>
<keyword evidence="1" id="KW-0802">TPR repeat</keyword>
<dbReference type="SUPFAM" id="SSF48452">
    <property type="entry name" value="TPR-like"/>
    <property type="match status" value="1"/>
</dbReference>
<dbReference type="eggNOG" id="COG3147">
    <property type="taxonomic scope" value="Bacteria"/>
</dbReference>
<evidence type="ECO:0000313" key="4">
    <source>
        <dbReference type="EMBL" id="EME69349.1"/>
    </source>
</evidence>
<dbReference type="Pfam" id="PF05036">
    <property type="entry name" value="SPOR"/>
    <property type="match status" value="1"/>
</dbReference>
<comment type="caution">
    <text evidence="4">The sequence shown here is derived from an EMBL/GenBank/DDBJ whole genome shotgun (WGS) entry which is preliminary data.</text>
</comment>
<evidence type="ECO:0000259" key="3">
    <source>
        <dbReference type="PROSITE" id="PS51724"/>
    </source>
</evidence>
<proteinExistence type="predicted"/>
<keyword evidence="5" id="KW-1185">Reference proteome</keyword>
<dbReference type="Proteomes" id="UP000011744">
    <property type="component" value="Unassembled WGS sequence"/>
</dbReference>
<dbReference type="InterPro" id="IPR019734">
    <property type="entry name" value="TPR_rpt"/>
</dbReference>
<dbReference type="PROSITE" id="PS50005">
    <property type="entry name" value="TPR"/>
    <property type="match status" value="1"/>
</dbReference>
<accession>M3AA13</accession>
<dbReference type="InterPro" id="IPR036680">
    <property type="entry name" value="SPOR-like_sf"/>
</dbReference>
<name>M3AA13_9PROT</name>
<dbReference type="PATRIC" id="fig|1244869.3.peg.2759"/>
<reference evidence="4 5" key="1">
    <citation type="journal article" date="2014" name="Genome Announc.">
        <title>Draft Genome Sequence of Magnetospirillum sp. Strain SO-1, a Freshwater Magnetotactic Bacterium Isolated from the Ol'khovka River, Russia.</title>
        <authorList>
            <person name="Grouzdev D.S."/>
            <person name="Dziuba M.V."/>
            <person name="Sukhacheva M.S."/>
            <person name="Mardanov A.V."/>
            <person name="Beletskiy A.V."/>
            <person name="Kuznetsov B.B."/>
            <person name="Skryabin K.G."/>
        </authorList>
    </citation>
    <scope>NUCLEOTIDE SEQUENCE [LARGE SCALE GENOMIC DNA]</scope>
    <source>
        <strain evidence="4 5">SO-1</strain>
    </source>
</reference>
<dbReference type="STRING" id="1244869.H261_13698"/>
<dbReference type="GO" id="GO:0042834">
    <property type="term" value="F:peptidoglycan binding"/>
    <property type="evidence" value="ECO:0007669"/>
    <property type="project" value="InterPro"/>
</dbReference>
<evidence type="ECO:0000313" key="5">
    <source>
        <dbReference type="Proteomes" id="UP000011744"/>
    </source>
</evidence>
<dbReference type="EMBL" id="AONQ01000036">
    <property type="protein sequence ID" value="EME69349.1"/>
    <property type="molecule type" value="Genomic_DNA"/>
</dbReference>
<sequence>MLRGVLAVSLAAALAGCGVLNDPRGFTDAVMKSPLLEDDSSERAMTALTRGEYSTAERLAIGALRRNPKDPYALYTAGMVYQATGRYDLARQYYEVIIANRPQVTLTTPSQGGPQVRSLVDVAQANLLVVDKMLGRPVAGSALRSGRGPDATPQQYEPMTPQGASRGMVAAEPLGEPGQGSPASMMATRGATQAETNVATRFRALRRLLDEGLVTPDEHSRRRNTNLGALLPYSSKLPPAQGLERPGPTEEQVVDRLRALGVALESRALSPAEHGAERLAILDALLPAEPRKVDLPVLPPRDVMEAASAVGRVERLRAANLVSADEAKREKAAVEKVLDTQLAKQPVSGTATGLRQGTANGAAAKASGGGTPGAGLGSAKTEAEARDTWARIKAKFPEELGGIEATFPRIEQGERGTRWRIVAGPMKSRADATKLCKVLKLHRQSCEATSY</sequence>
<gene>
    <name evidence="4" type="ORF">H261_13698</name>
</gene>
<dbReference type="PROSITE" id="PS51257">
    <property type="entry name" value="PROKAR_LIPOPROTEIN"/>
    <property type="match status" value="1"/>
</dbReference>
<feature type="region of interest" description="Disordered" evidence="2">
    <location>
        <begin position="230"/>
        <end position="250"/>
    </location>
</feature>
<feature type="compositionally biased region" description="Low complexity" evidence="2">
    <location>
        <begin position="357"/>
        <end position="366"/>
    </location>
</feature>
<dbReference type="Gene3D" id="1.25.40.10">
    <property type="entry name" value="Tetratricopeptide repeat domain"/>
    <property type="match status" value="1"/>
</dbReference>
<dbReference type="AlphaFoldDB" id="M3AA13"/>
<dbReference type="Gene3D" id="3.30.70.1070">
    <property type="entry name" value="Sporulation related repeat"/>
    <property type="match status" value="1"/>
</dbReference>
<feature type="domain" description="SPOR" evidence="3">
    <location>
        <begin position="366"/>
        <end position="451"/>
    </location>
</feature>
<evidence type="ECO:0000256" key="1">
    <source>
        <dbReference type="PROSITE-ProRule" id="PRU00339"/>
    </source>
</evidence>
<dbReference type="Pfam" id="PF13432">
    <property type="entry name" value="TPR_16"/>
    <property type="match status" value="1"/>
</dbReference>
<dbReference type="InterPro" id="IPR011990">
    <property type="entry name" value="TPR-like_helical_dom_sf"/>
</dbReference>
<feature type="region of interest" description="Disordered" evidence="2">
    <location>
        <begin position="347"/>
        <end position="382"/>
    </location>
</feature>
<evidence type="ECO:0000256" key="2">
    <source>
        <dbReference type="SAM" id="MobiDB-lite"/>
    </source>
</evidence>
<organism evidence="4 5">
    <name type="scientific">Paramagnetospirillum caucaseum</name>
    <dbReference type="NCBI Taxonomy" id="1244869"/>
    <lineage>
        <taxon>Bacteria</taxon>
        <taxon>Pseudomonadati</taxon>
        <taxon>Pseudomonadota</taxon>
        <taxon>Alphaproteobacteria</taxon>
        <taxon>Rhodospirillales</taxon>
        <taxon>Magnetospirillaceae</taxon>
        <taxon>Paramagnetospirillum</taxon>
    </lineage>
</organism>
<protein>
    <recommendedName>
        <fullName evidence="3">SPOR domain-containing protein</fullName>
    </recommendedName>
</protein>
<feature type="compositionally biased region" description="Gly residues" evidence="2">
    <location>
        <begin position="367"/>
        <end position="376"/>
    </location>
</feature>
<feature type="region of interest" description="Disordered" evidence="2">
    <location>
        <begin position="141"/>
        <end position="165"/>
    </location>
</feature>
<dbReference type="InterPro" id="IPR007730">
    <property type="entry name" value="SPOR-like_dom"/>
</dbReference>